<dbReference type="SMART" id="SM00422">
    <property type="entry name" value="HTH_MERR"/>
    <property type="match status" value="1"/>
</dbReference>
<dbReference type="InterPro" id="IPR009061">
    <property type="entry name" value="DNA-bd_dom_put_sf"/>
</dbReference>
<reference evidence="7 8" key="1">
    <citation type="submission" date="2019-03" db="EMBL/GenBank/DDBJ databases">
        <title>Genomic Encyclopedia of Type Strains, Phase IV (KMG-IV): sequencing the most valuable type-strain genomes for metagenomic binning, comparative biology and taxonomic classification.</title>
        <authorList>
            <person name="Goeker M."/>
        </authorList>
    </citation>
    <scope>NUCLEOTIDE SEQUENCE [LARGE SCALE GENOMIC DNA]</scope>
    <source>
        <strain evidence="7 8">DSM 29487</strain>
    </source>
</reference>
<dbReference type="SUPFAM" id="SSF46955">
    <property type="entry name" value="Putative DNA-binding domain"/>
    <property type="match status" value="1"/>
</dbReference>
<gene>
    <name evidence="7" type="ORF">EDD60_102108</name>
</gene>
<feature type="transmembrane region" description="Helical" evidence="5">
    <location>
        <begin position="187"/>
        <end position="206"/>
    </location>
</feature>
<evidence type="ECO:0000256" key="2">
    <source>
        <dbReference type="ARBA" id="ARBA00023125"/>
    </source>
</evidence>
<proteinExistence type="predicted"/>
<feature type="domain" description="HTH merR-type" evidence="6">
    <location>
        <begin position="1"/>
        <end position="68"/>
    </location>
</feature>
<dbReference type="Gene3D" id="1.10.1660.10">
    <property type="match status" value="1"/>
</dbReference>
<dbReference type="Proteomes" id="UP000295515">
    <property type="component" value="Unassembled WGS sequence"/>
</dbReference>
<feature type="coiled-coil region" evidence="4">
    <location>
        <begin position="73"/>
        <end position="103"/>
    </location>
</feature>
<name>A0A4R3Z7C9_9FIRM</name>
<dbReference type="AlphaFoldDB" id="A0A4R3Z7C9"/>
<evidence type="ECO:0000256" key="4">
    <source>
        <dbReference type="SAM" id="Coils"/>
    </source>
</evidence>
<dbReference type="InterPro" id="IPR000551">
    <property type="entry name" value="MerR-type_HTH_dom"/>
</dbReference>
<dbReference type="PANTHER" id="PTHR30204:SF94">
    <property type="entry name" value="HEAVY METAL-DEPENDENT TRANSCRIPTIONAL REGULATOR HI_0293-RELATED"/>
    <property type="match status" value="1"/>
</dbReference>
<evidence type="ECO:0000313" key="8">
    <source>
        <dbReference type="Proteomes" id="UP000295515"/>
    </source>
</evidence>
<evidence type="ECO:0000313" key="7">
    <source>
        <dbReference type="EMBL" id="TCW02143.1"/>
    </source>
</evidence>
<accession>A0A4R3Z7C9</accession>
<dbReference type="PANTHER" id="PTHR30204">
    <property type="entry name" value="REDOX-CYCLING DRUG-SENSING TRANSCRIPTIONAL ACTIVATOR SOXR"/>
    <property type="match status" value="1"/>
</dbReference>
<dbReference type="GeneID" id="98914351"/>
<keyword evidence="2 7" id="KW-0238">DNA-binding</keyword>
<evidence type="ECO:0000256" key="5">
    <source>
        <dbReference type="SAM" id="Phobius"/>
    </source>
</evidence>
<keyword evidence="5" id="KW-0472">Membrane</keyword>
<dbReference type="Pfam" id="PF13411">
    <property type="entry name" value="MerR_1"/>
    <property type="match status" value="1"/>
</dbReference>
<keyword evidence="4" id="KW-0175">Coiled coil</keyword>
<dbReference type="CDD" id="cd00592">
    <property type="entry name" value="HTH_MerR-like"/>
    <property type="match status" value="1"/>
</dbReference>
<organism evidence="7 8">
    <name type="scientific">Longibaculum muris</name>
    <dbReference type="NCBI Taxonomy" id="1796628"/>
    <lineage>
        <taxon>Bacteria</taxon>
        <taxon>Bacillati</taxon>
        <taxon>Bacillota</taxon>
        <taxon>Erysipelotrichia</taxon>
        <taxon>Erysipelotrichales</taxon>
        <taxon>Coprobacillaceae</taxon>
        <taxon>Longibaculum</taxon>
    </lineage>
</organism>
<dbReference type="EMBL" id="SMCQ01000002">
    <property type="protein sequence ID" value="TCW02143.1"/>
    <property type="molecule type" value="Genomic_DNA"/>
</dbReference>
<feature type="transmembrane region" description="Helical" evidence="5">
    <location>
        <begin position="158"/>
        <end position="181"/>
    </location>
</feature>
<protein>
    <submittedName>
        <fullName evidence="7">DNA-binding transcriptional MerR regulator</fullName>
    </submittedName>
</protein>
<comment type="caution">
    <text evidence="7">The sequence shown here is derived from an EMBL/GenBank/DDBJ whole genome shotgun (WGS) entry which is preliminary data.</text>
</comment>
<keyword evidence="3" id="KW-0804">Transcription</keyword>
<sequence length="329" mass="39375">MKIKEVEKMLQMNSQTIRYYDKLGFLNPKRDENGYRNYTMDDIKTLKKIRFLRELDIPLEMIERILLNQDEFQNILEQHLQTLQLQVENLAEIQQKCLKLTQKNIPLLDAVVDGEFYADNDYDKDIKTLFQKITEFMQPYSVITIGRKTTPYQLVKEMFGYFIIVGFIFLAMLSVLGRHLFTNGIGWIIWLAGTFIFWILFMLINFHEKYYEFQDVDFYIFDSHKMKLKSIKAILKQTTDQLAKHYFYKDIDNVKIIIEKKVGGIGFGPMNYYNVIYQFNMLDGQHFTVNSSLYEKDDQDRKSVYEILEYHHVHIIDDRNFKAVLIQKE</sequence>
<keyword evidence="5" id="KW-1133">Transmembrane helix</keyword>
<dbReference type="RefSeq" id="WP_066446303.1">
    <property type="nucleotide sequence ID" value="NZ_JANKBF010000003.1"/>
</dbReference>
<evidence type="ECO:0000256" key="1">
    <source>
        <dbReference type="ARBA" id="ARBA00023015"/>
    </source>
</evidence>
<keyword evidence="5" id="KW-0812">Transmembrane</keyword>
<keyword evidence="1" id="KW-0805">Transcription regulation</keyword>
<dbReference type="InterPro" id="IPR047057">
    <property type="entry name" value="MerR_fam"/>
</dbReference>
<evidence type="ECO:0000256" key="3">
    <source>
        <dbReference type="ARBA" id="ARBA00023163"/>
    </source>
</evidence>
<dbReference type="GO" id="GO:0003677">
    <property type="term" value="F:DNA binding"/>
    <property type="evidence" value="ECO:0007669"/>
    <property type="project" value="UniProtKB-KW"/>
</dbReference>
<keyword evidence="8" id="KW-1185">Reference proteome</keyword>
<dbReference type="GO" id="GO:0003700">
    <property type="term" value="F:DNA-binding transcription factor activity"/>
    <property type="evidence" value="ECO:0007669"/>
    <property type="project" value="InterPro"/>
</dbReference>
<evidence type="ECO:0000259" key="6">
    <source>
        <dbReference type="PROSITE" id="PS50937"/>
    </source>
</evidence>
<dbReference type="PROSITE" id="PS50937">
    <property type="entry name" value="HTH_MERR_2"/>
    <property type="match status" value="1"/>
</dbReference>